<evidence type="ECO:0000256" key="6">
    <source>
        <dbReference type="ARBA" id="ARBA00023002"/>
    </source>
</evidence>
<dbReference type="Proteomes" id="UP001589774">
    <property type="component" value="Unassembled WGS sequence"/>
</dbReference>
<comment type="pathway">
    <text evidence="1 9">Cofactor biosynthesis; (R)-pantothenate biosynthesis; (R)-pantoate from 3-methyl-2-oxobutanoate: step 2/2.</text>
</comment>
<dbReference type="SUPFAM" id="SSF48179">
    <property type="entry name" value="6-phosphogluconate dehydrogenase C-terminal domain-like"/>
    <property type="match status" value="1"/>
</dbReference>
<accession>A0ABV6HNH8</accession>
<protein>
    <recommendedName>
        <fullName evidence="4 9">2-dehydropantoate 2-reductase</fullName>
        <ecNumber evidence="3 9">1.1.1.169</ecNumber>
    </recommendedName>
    <alternativeName>
        <fullName evidence="7 9">Ketopantoate reductase</fullName>
    </alternativeName>
</protein>
<proteinExistence type="inferred from homology"/>
<sequence>MDSVQKHIFIIGSGAIGKALAVFLKLAGRKVTVIRGRVKDACTTTRRIGIEIQNGVTLEANVKITTLDSLPMIDGIVVLSNKSFGNEQLARALKGRTGNSPIVLLQNGLGIEQSFLDHGYPQLYRCVLFVTSQLINQSNIRFKPVDICPIGIERGNKADLERVVNHLNTPNFRFRSELHLQHIIWKKAIINCVFNSICPLLEIDNGIFHRSQDALKIARRIIVECINIATEKGIAIRQDEVETGLLQISQLSEGQAISTLQDIRNKRRTEIETLNHEIVRIAEQMHQQDSVRETRLLGELIKLKSELTQNIIDTEVIGKL</sequence>
<dbReference type="InterPro" id="IPR013328">
    <property type="entry name" value="6PGD_dom2"/>
</dbReference>
<reference evidence="12 13" key="1">
    <citation type="submission" date="2024-09" db="EMBL/GenBank/DDBJ databases">
        <authorList>
            <person name="Sun Q."/>
            <person name="Mori K."/>
        </authorList>
    </citation>
    <scope>NUCLEOTIDE SEQUENCE [LARGE SCALE GENOMIC DNA]</scope>
    <source>
        <strain evidence="12 13">CCM 7765</strain>
    </source>
</reference>
<feature type="domain" description="Ketopantoate reductase C-terminal" evidence="11">
    <location>
        <begin position="180"/>
        <end position="286"/>
    </location>
</feature>
<dbReference type="RefSeq" id="WP_013667816.1">
    <property type="nucleotide sequence ID" value="NZ_JBHLWO010000002.1"/>
</dbReference>
<comment type="similarity">
    <text evidence="2 9">Belongs to the ketopantoate reductase family.</text>
</comment>
<dbReference type="SUPFAM" id="SSF51735">
    <property type="entry name" value="NAD(P)-binding Rossmann-fold domains"/>
    <property type="match status" value="1"/>
</dbReference>
<keyword evidence="5 9" id="KW-0521">NADP</keyword>
<evidence type="ECO:0000256" key="5">
    <source>
        <dbReference type="ARBA" id="ARBA00022857"/>
    </source>
</evidence>
<dbReference type="NCBIfam" id="TIGR00745">
    <property type="entry name" value="apbA_panE"/>
    <property type="match status" value="1"/>
</dbReference>
<feature type="domain" description="Ketopantoate reductase N-terminal" evidence="10">
    <location>
        <begin position="8"/>
        <end position="142"/>
    </location>
</feature>
<dbReference type="InterPro" id="IPR036291">
    <property type="entry name" value="NAD(P)-bd_dom_sf"/>
</dbReference>
<evidence type="ECO:0000256" key="2">
    <source>
        <dbReference type="ARBA" id="ARBA00007870"/>
    </source>
</evidence>
<keyword evidence="13" id="KW-1185">Reference proteome</keyword>
<dbReference type="EC" id="1.1.1.169" evidence="3 9"/>
<dbReference type="PANTHER" id="PTHR21708">
    <property type="entry name" value="PROBABLE 2-DEHYDROPANTOATE 2-REDUCTASE"/>
    <property type="match status" value="1"/>
</dbReference>
<evidence type="ECO:0000256" key="4">
    <source>
        <dbReference type="ARBA" id="ARBA00019465"/>
    </source>
</evidence>
<dbReference type="InterPro" id="IPR051402">
    <property type="entry name" value="KPR-Related"/>
</dbReference>
<evidence type="ECO:0000313" key="13">
    <source>
        <dbReference type="Proteomes" id="UP001589774"/>
    </source>
</evidence>
<keyword evidence="6 9" id="KW-0560">Oxidoreductase</keyword>
<evidence type="ECO:0000256" key="9">
    <source>
        <dbReference type="RuleBase" id="RU362068"/>
    </source>
</evidence>
<dbReference type="InterPro" id="IPR003710">
    <property type="entry name" value="ApbA"/>
</dbReference>
<dbReference type="Gene3D" id="3.40.50.720">
    <property type="entry name" value="NAD(P)-binding Rossmann-like Domain"/>
    <property type="match status" value="1"/>
</dbReference>
<dbReference type="Pfam" id="PF08546">
    <property type="entry name" value="ApbA_C"/>
    <property type="match status" value="1"/>
</dbReference>
<organism evidence="12 13">
    <name type="scientific">Olivibacter oleidegradans</name>
    <dbReference type="NCBI Taxonomy" id="760123"/>
    <lineage>
        <taxon>Bacteria</taxon>
        <taxon>Pseudomonadati</taxon>
        <taxon>Bacteroidota</taxon>
        <taxon>Sphingobacteriia</taxon>
        <taxon>Sphingobacteriales</taxon>
        <taxon>Sphingobacteriaceae</taxon>
        <taxon>Olivibacter</taxon>
    </lineage>
</organism>
<dbReference type="EMBL" id="JBHLWO010000002">
    <property type="protein sequence ID" value="MFC0320450.1"/>
    <property type="molecule type" value="Genomic_DNA"/>
</dbReference>
<comment type="function">
    <text evidence="9">Catalyzes the NADPH-dependent reduction of ketopantoate into pantoic acid.</text>
</comment>
<evidence type="ECO:0000256" key="3">
    <source>
        <dbReference type="ARBA" id="ARBA00013014"/>
    </source>
</evidence>
<evidence type="ECO:0000313" key="12">
    <source>
        <dbReference type="EMBL" id="MFC0320450.1"/>
    </source>
</evidence>
<dbReference type="InterPro" id="IPR013332">
    <property type="entry name" value="KPR_N"/>
</dbReference>
<comment type="catalytic activity">
    <reaction evidence="8 9">
        <text>(R)-pantoate + NADP(+) = 2-dehydropantoate + NADPH + H(+)</text>
        <dbReference type="Rhea" id="RHEA:16233"/>
        <dbReference type="ChEBI" id="CHEBI:11561"/>
        <dbReference type="ChEBI" id="CHEBI:15378"/>
        <dbReference type="ChEBI" id="CHEBI:15980"/>
        <dbReference type="ChEBI" id="CHEBI:57783"/>
        <dbReference type="ChEBI" id="CHEBI:58349"/>
        <dbReference type="EC" id="1.1.1.169"/>
    </reaction>
</comment>
<evidence type="ECO:0000259" key="11">
    <source>
        <dbReference type="Pfam" id="PF08546"/>
    </source>
</evidence>
<dbReference type="InterPro" id="IPR013752">
    <property type="entry name" value="KPA_reductase"/>
</dbReference>
<name>A0ABV6HNH8_9SPHI</name>
<comment type="caution">
    <text evidence="12">The sequence shown here is derived from an EMBL/GenBank/DDBJ whole genome shotgun (WGS) entry which is preliminary data.</text>
</comment>
<evidence type="ECO:0000256" key="7">
    <source>
        <dbReference type="ARBA" id="ARBA00032024"/>
    </source>
</evidence>
<evidence type="ECO:0000256" key="8">
    <source>
        <dbReference type="ARBA" id="ARBA00048793"/>
    </source>
</evidence>
<dbReference type="PANTHER" id="PTHR21708:SF26">
    <property type="entry name" value="2-DEHYDROPANTOATE 2-REDUCTASE"/>
    <property type="match status" value="1"/>
</dbReference>
<evidence type="ECO:0000256" key="1">
    <source>
        <dbReference type="ARBA" id="ARBA00004994"/>
    </source>
</evidence>
<dbReference type="Pfam" id="PF02558">
    <property type="entry name" value="ApbA"/>
    <property type="match status" value="1"/>
</dbReference>
<evidence type="ECO:0000259" key="10">
    <source>
        <dbReference type="Pfam" id="PF02558"/>
    </source>
</evidence>
<dbReference type="InterPro" id="IPR008927">
    <property type="entry name" value="6-PGluconate_DH-like_C_sf"/>
</dbReference>
<gene>
    <name evidence="12" type="ORF">ACFFI0_19135</name>
</gene>
<keyword evidence="9" id="KW-0566">Pantothenate biosynthesis</keyword>
<dbReference type="Gene3D" id="1.10.1040.10">
    <property type="entry name" value="N-(1-d-carboxylethyl)-l-norvaline Dehydrogenase, domain 2"/>
    <property type="match status" value="1"/>
</dbReference>